<name>A0ABP9Y9T3_9FUNG</name>
<gene>
    <name evidence="1" type="ORF">HPULCUR_009189</name>
</gene>
<proteinExistence type="predicted"/>
<evidence type="ECO:0000313" key="1">
    <source>
        <dbReference type="EMBL" id="GAA5803706.1"/>
    </source>
</evidence>
<comment type="caution">
    <text evidence="1">The sequence shown here is derived from an EMBL/GenBank/DDBJ whole genome shotgun (WGS) entry which is preliminary data.</text>
</comment>
<keyword evidence="2" id="KW-1185">Reference proteome</keyword>
<dbReference type="Proteomes" id="UP001476247">
    <property type="component" value="Unassembled WGS sequence"/>
</dbReference>
<organism evidence="1 2">
    <name type="scientific">Helicostylum pulchrum</name>
    <dbReference type="NCBI Taxonomy" id="562976"/>
    <lineage>
        <taxon>Eukaryota</taxon>
        <taxon>Fungi</taxon>
        <taxon>Fungi incertae sedis</taxon>
        <taxon>Mucoromycota</taxon>
        <taxon>Mucoromycotina</taxon>
        <taxon>Mucoromycetes</taxon>
        <taxon>Mucorales</taxon>
        <taxon>Mucorineae</taxon>
        <taxon>Mucoraceae</taxon>
        <taxon>Helicostylum</taxon>
    </lineage>
</organism>
<accession>A0ABP9Y9T3</accession>
<dbReference type="EMBL" id="BAABUJ010000030">
    <property type="protein sequence ID" value="GAA5803706.1"/>
    <property type="molecule type" value="Genomic_DNA"/>
</dbReference>
<reference evidence="1 2" key="1">
    <citation type="submission" date="2024-04" db="EMBL/GenBank/DDBJ databases">
        <title>genome sequences of Mucor flavus KT1a and Helicostylum pulchrum KT1b strains isolation_sourced from the surface of a dry-aged beef.</title>
        <authorList>
            <person name="Toyotome T."/>
            <person name="Hosono M."/>
            <person name="Torimaru M."/>
            <person name="Fukuda K."/>
            <person name="Mikami N."/>
        </authorList>
    </citation>
    <scope>NUCLEOTIDE SEQUENCE [LARGE SCALE GENOMIC DNA]</scope>
    <source>
        <strain evidence="1 2">KT1b</strain>
    </source>
</reference>
<sequence length="114" mass="12357">MEASKVQACILSNVSNQVAEVHDEGDTESGIDITLRQATDLASDLIGKLNVVDLFSVTAIKILAAETGTEKFTAIIEATKSLSEYTHSFGNALYETPRNDFDLITHSILQIART</sequence>
<evidence type="ECO:0000313" key="2">
    <source>
        <dbReference type="Proteomes" id="UP001476247"/>
    </source>
</evidence>
<protein>
    <submittedName>
        <fullName evidence="1">Uncharacterized protein</fullName>
    </submittedName>
</protein>